<dbReference type="eggNOG" id="COG4296">
    <property type="taxonomic scope" value="Bacteria"/>
</dbReference>
<gene>
    <name evidence="2" type="ordered locus">Snas_6158</name>
</gene>
<dbReference type="Pfam" id="PF10020">
    <property type="entry name" value="DUF2262"/>
    <property type="match status" value="1"/>
</dbReference>
<dbReference type="InterPro" id="IPR019260">
    <property type="entry name" value="DUF2262"/>
</dbReference>
<proteinExistence type="predicted"/>
<accession>D3Q2N0</accession>
<sequence length="243" mass="26422">MVSILGVVSPFAGTSLSATGGQQAQWSARVELVCWQPLDGDPVARRLTLRSTARPRDEASGLIAGFTGYDVVSCEHRDGVLLRRPELAVPPPRLAAMLEQLRRPRTVGHRLGEFTYTLESDAFDGESDIDGPVQVRLNTAEAATACRMLDELADALASGRLTRRNLADRAVTELFDLANDEWLDEDERVTAAEFRRRMVLSEITVDDGGDFEAYHDDGELFAGHVILVQGTLAEGPSEATLAG</sequence>
<evidence type="ECO:0000313" key="2">
    <source>
        <dbReference type="EMBL" id="ADD45781.1"/>
    </source>
</evidence>
<dbReference type="AlphaFoldDB" id="D3Q2N0"/>
<evidence type="ECO:0000313" key="3">
    <source>
        <dbReference type="Proteomes" id="UP000000844"/>
    </source>
</evidence>
<dbReference type="HOGENOM" id="CLU_084464_0_0_11"/>
<protein>
    <recommendedName>
        <fullName evidence="1">DUF2262 domain-containing protein</fullName>
    </recommendedName>
</protein>
<dbReference type="Proteomes" id="UP000000844">
    <property type="component" value="Chromosome"/>
</dbReference>
<keyword evidence="3" id="KW-1185">Reference proteome</keyword>
<dbReference type="OrthoDB" id="1151029at2"/>
<organism evidence="2 3">
    <name type="scientific">Stackebrandtia nassauensis (strain DSM 44728 / CIP 108903 / NRRL B-16338 / NBRC 102104 / LLR-40K-21)</name>
    <dbReference type="NCBI Taxonomy" id="446470"/>
    <lineage>
        <taxon>Bacteria</taxon>
        <taxon>Bacillati</taxon>
        <taxon>Actinomycetota</taxon>
        <taxon>Actinomycetes</taxon>
        <taxon>Glycomycetales</taxon>
        <taxon>Glycomycetaceae</taxon>
        <taxon>Stackebrandtia</taxon>
    </lineage>
</organism>
<dbReference type="EMBL" id="CP001778">
    <property type="protein sequence ID" value="ADD45781.1"/>
    <property type="molecule type" value="Genomic_DNA"/>
</dbReference>
<evidence type="ECO:0000259" key="1">
    <source>
        <dbReference type="Pfam" id="PF10020"/>
    </source>
</evidence>
<name>D3Q2N0_STANL</name>
<dbReference type="RefSeq" id="WP_013021352.1">
    <property type="nucleotide sequence ID" value="NC_013947.1"/>
</dbReference>
<dbReference type="KEGG" id="sna:Snas_6158"/>
<reference evidence="2 3" key="1">
    <citation type="journal article" date="2009" name="Stand. Genomic Sci.">
        <title>Complete genome sequence of Stackebrandtia nassauensis type strain (LLR-40K-21).</title>
        <authorList>
            <person name="Munk C."/>
            <person name="Lapidus A."/>
            <person name="Copeland A."/>
            <person name="Jando M."/>
            <person name="Mayilraj S."/>
            <person name="Glavina Del Rio T."/>
            <person name="Nolan M."/>
            <person name="Chen F."/>
            <person name="Lucas S."/>
            <person name="Tice H."/>
            <person name="Cheng J.F."/>
            <person name="Han C."/>
            <person name="Detter J.C."/>
            <person name="Bruce D."/>
            <person name="Goodwin L."/>
            <person name="Chain P."/>
            <person name="Pitluck S."/>
            <person name="Goker M."/>
            <person name="Ovchinikova G."/>
            <person name="Pati A."/>
            <person name="Ivanova N."/>
            <person name="Mavromatis K."/>
            <person name="Chen A."/>
            <person name="Palaniappan K."/>
            <person name="Land M."/>
            <person name="Hauser L."/>
            <person name="Chang Y.J."/>
            <person name="Jeffries C.D."/>
            <person name="Bristow J."/>
            <person name="Eisen J.A."/>
            <person name="Markowitz V."/>
            <person name="Hugenholtz P."/>
            <person name="Kyrpides N.C."/>
            <person name="Klenk H.P."/>
        </authorList>
    </citation>
    <scope>NUCLEOTIDE SEQUENCE [LARGE SCALE GENOMIC DNA]</scope>
    <source>
        <strain evidence="3">DSM 44728 / CIP 108903 / NRRL B-16338 / NBRC 102104 / LLR-40K-21</strain>
    </source>
</reference>
<feature type="domain" description="DUF2262" evidence="1">
    <location>
        <begin position="110"/>
        <end position="240"/>
    </location>
</feature>